<dbReference type="EMBL" id="CP034671">
    <property type="protein sequence ID" value="QFZ92351.2"/>
    <property type="molecule type" value="Genomic_DNA"/>
</dbReference>
<dbReference type="AlphaFoldDB" id="A0AAT9JYB6"/>
<accession>A0AAT9JYB6</accession>
<sequence>MSTYKLLGKMQNSIEMKVVTQIFAFSIAAILTACDGQKISQDAPLEPQKTSQATSNLPDNFSVISAKTANTPVELLLLPNQNLPFGLGFSLYISGWKPNDLVDVYAYDEAKNQIEILAGEKALKISPEGKAAVSLPYNYRAFRPGRWLMVVKGASGTHAHYVEIPQ</sequence>
<proteinExistence type="predicted"/>
<protein>
    <submittedName>
        <fullName evidence="1">Uncharacterized protein</fullName>
    </submittedName>
</protein>
<dbReference type="PROSITE" id="PS51257">
    <property type="entry name" value="PROKAR_LIPOPROTEIN"/>
    <property type="match status" value="1"/>
</dbReference>
<organism evidence="1">
    <name type="scientific">Synechococcus elongatus PCC 11802</name>
    <dbReference type="NCBI Taxonomy" id="2283154"/>
    <lineage>
        <taxon>Bacteria</taxon>
        <taxon>Bacillati</taxon>
        <taxon>Cyanobacteriota</taxon>
        <taxon>Cyanophyceae</taxon>
        <taxon>Synechococcales</taxon>
        <taxon>Synechococcaceae</taxon>
        <taxon>Synechococcus</taxon>
    </lineage>
</organism>
<reference evidence="1" key="1">
    <citation type="submission" date="2024-01" db="EMBL/GenBank/DDBJ databases">
        <title>Synechococcus elongatus PCC 11802, a close yet different native of Synechococcus elongatus PCC 11801.</title>
        <authorList>
            <person name="Jaiswal D."/>
            <person name="Sengupta A."/>
            <person name="Sengupta S."/>
            <person name="Pakrasi H.B."/>
            <person name="Wangikar P."/>
        </authorList>
    </citation>
    <scope>NUCLEOTIDE SEQUENCE</scope>
    <source>
        <strain evidence="1">PCC 11802</strain>
    </source>
</reference>
<dbReference type="RefSeq" id="WP_208678656.1">
    <property type="nucleotide sequence ID" value="NZ_CP034671.2"/>
</dbReference>
<gene>
    <name evidence="1" type="ORF">EKO22_08270</name>
</gene>
<evidence type="ECO:0000313" key="1">
    <source>
        <dbReference type="EMBL" id="QFZ92351.2"/>
    </source>
</evidence>
<name>A0AAT9JYB6_SYNEL</name>